<dbReference type="InterPro" id="IPR050273">
    <property type="entry name" value="GppA/Ppx_hydrolase"/>
</dbReference>
<dbReference type="PATRIC" id="fig|512763.3.peg.2582"/>
<feature type="domain" description="Ppx/GppA phosphatase N-terminal" evidence="1">
    <location>
        <begin position="19"/>
        <end position="311"/>
    </location>
</feature>
<gene>
    <name evidence="2" type="ORF">DC20_11780</name>
</gene>
<dbReference type="PANTHER" id="PTHR30005">
    <property type="entry name" value="EXOPOLYPHOSPHATASE"/>
    <property type="match status" value="1"/>
</dbReference>
<evidence type="ECO:0000313" key="3">
    <source>
        <dbReference type="Proteomes" id="UP000061382"/>
    </source>
</evidence>
<dbReference type="InterPro" id="IPR003695">
    <property type="entry name" value="Ppx_GppA_N"/>
</dbReference>
<reference evidence="2 3" key="1">
    <citation type="submission" date="2015-08" db="EMBL/GenBank/DDBJ databases">
        <title>Complete genome sequence of Rufibacter tibetensis strain 1351t, a radiation-resistant bacterium from tibet plateau.</title>
        <authorList>
            <person name="Dai J."/>
        </authorList>
    </citation>
    <scope>NUCLEOTIDE SEQUENCE [LARGE SCALE GENOMIC DNA]</scope>
    <source>
        <strain evidence="2 3">1351</strain>
    </source>
</reference>
<dbReference type="GO" id="GO:0016462">
    <property type="term" value="F:pyrophosphatase activity"/>
    <property type="evidence" value="ECO:0007669"/>
    <property type="project" value="TreeGrafter"/>
</dbReference>
<protein>
    <recommendedName>
        <fullName evidence="1">Ppx/GppA phosphatase N-terminal domain-containing protein</fullName>
    </recommendedName>
</protein>
<dbReference type="CDD" id="cd24055">
    <property type="entry name" value="ASKHA_NBD_ChPPX-like"/>
    <property type="match status" value="1"/>
</dbReference>
<dbReference type="STRING" id="512763.DC20_11780"/>
<dbReference type="InterPro" id="IPR043129">
    <property type="entry name" value="ATPase_NBD"/>
</dbReference>
<keyword evidence="3" id="KW-1185">Reference proteome</keyword>
<proteinExistence type="predicted"/>
<dbReference type="EMBL" id="CP012643">
    <property type="protein sequence ID" value="ALI99529.1"/>
    <property type="molecule type" value="Genomic_DNA"/>
</dbReference>
<dbReference type="KEGG" id="rti:DC20_11780"/>
<evidence type="ECO:0000313" key="2">
    <source>
        <dbReference type="EMBL" id="ALI99529.1"/>
    </source>
</evidence>
<name>A0A0P0CXW9_9BACT</name>
<sequence length="312" mass="34612">MPSRYALIDLGTNTFHLLIVELDAGGVQQTLYKTKVPVKLGQGGINKGEITPEARERGLNTLTEFREIMNQHQVEVVKATATSALRNASNGLEVIQAIKEQTGIDVEVISGAREAELIFKGVQLAMEIGPKPVLVMDIGGGSVEFIIGTEKGVLWKKSFEIGAQRLLDKFYQDQEQAISPEQVKALRHYLQDHLQKLTAAVLQHQPEVLVGSSGTFDTLVDMDLAARNITRDPNGSPDMSLELTTFQKQYKELLQKNRTKRLAIPGMLEMRVDMIVVACVAIAWTLEKFNLEKIRVSAYALKEGMLAELLQE</sequence>
<dbReference type="SUPFAM" id="SSF53067">
    <property type="entry name" value="Actin-like ATPase domain"/>
    <property type="match status" value="2"/>
</dbReference>
<dbReference type="Proteomes" id="UP000061382">
    <property type="component" value="Chromosome"/>
</dbReference>
<organism evidence="2 3">
    <name type="scientific">Rufibacter tibetensis</name>
    <dbReference type="NCBI Taxonomy" id="512763"/>
    <lineage>
        <taxon>Bacteria</taxon>
        <taxon>Pseudomonadati</taxon>
        <taxon>Bacteroidota</taxon>
        <taxon>Cytophagia</taxon>
        <taxon>Cytophagales</taxon>
        <taxon>Hymenobacteraceae</taxon>
        <taxon>Rufibacter</taxon>
    </lineage>
</organism>
<dbReference type="AlphaFoldDB" id="A0A0P0CXW9"/>
<dbReference type="Gene3D" id="3.30.420.40">
    <property type="match status" value="1"/>
</dbReference>
<dbReference type="OrthoDB" id="9814545at2"/>
<evidence type="ECO:0000259" key="1">
    <source>
        <dbReference type="Pfam" id="PF02541"/>
    </source>
</evidence>
<accession>A0A0P0CXW9</accession>
<dbReference type="Gene3D" id="3.30.420.150">
    <property type="entry name" value="Exopolyphosphatase. Domain 2"/>
    <property type="match status" value="1"/>
</dbReference>
<dbReference type="Pfam" id="PF02541">
    <property type="entry name" value="Ppx-GppA"/>
    <property type="match status" value="1"/>
</dbReference>
<dbReference type="PANTHER" id="PTHR30005:SF0">
    <property type="entry name" value="RETROGRADE REGULATION PROTEIN 2"/>
    <property type="match status" value="1"/>
</dbReference>
<dbReference type="RefSeq" id="WP_062544009.1">
    <property type="nucleotide sequence ID" value="NZ_CP012643.1"/>
</dbReference>